<dbReference type="STRING" id="1288484.GCA_000348665_00560"/>
<dbReference type="EMBL" id="CP031159">
    <property type="protein sequence ID" value="AXH00205.1"/>
    <property type="molecule type" value="Genomic_DNA"/>
</dbReference>
<keyword evidence="2" id="KW-0614">Plasmid</keyword>
<dbReference type="Proteomes" id="UP000253744">
    <property type="component" value="Plasmid pDrdA"/>
</dbReference>
<dbReference type="Pfam" id="PF13565">
    <property type="entry name" value="HTH_32"/>
    <property type="match status" value="1"/>
</dbReference>
<dbReference type="AlphaFoldDB" id="A0A345IKI2"/>
<name>A0A345IKI2_9DEIO</name>
<feature type="compositionally biased region" description="Basic residues" evidence="1">
    <location>
        <begin position="165"/>
        <end position="177"/>
    </location>
</feature>
<geneLocation type="plasmid" evidence="3">
    <name>pdrda</name>
</geneLocation>
<dbReference type="InterPro" id="IPR009057">
    <property type="entry name" value="Homeodomain-like_sf"/>
</dbReference>
<feature type="compositionally biased region" description="Polar residues" evidence="1">
    <location>
        <begin position="144"/>
        <end position="153"/>
    </location>
</feature>
<evidence type="ECO:0000313" key="3">
    <source>
        <dbReference type="Proteomes" id="UP000253744"/>
    </source>
</evidence>
<reference evidence="2 3" key="1">
    <citation type="submission" date="2018-07" db="EMBL/GenBank/DDBJ databases">
        <title>Complete Genome and Methylome Analysis of Deinococcus wulumuqiensis NEB 479.</title>
        <authorList>
            <person name="Fomenkov A."/>
            <person name="Luyten Y."/>
            <person name="Vincze T."/>
            <person name="Anton B.P."/>
            <person name="Clark T."/>
            <person name="Roberts R.J."/>
            <person name="Morgan R.D."/>
        </authorList>
    </citation>
    <scope>NUCLEOTIDE SEQUENCE [LARGE SCALE GENOMIC DNA]</scope>
    <source>
        <strain evidence="2 3">NEB 479</strain>
        <plasmid evidence="3">Plasmid pdrda</plasmid>
    </source>
</reference>
<organism evidence="2 3">
    <name type="scientific">Deinococcus wulumuqiensis</name>
    <dbReference type="NCBI Taxonomy" id="980427"/>
    <lineage>
        <taxon>Bacteria</taxon>
        <taxon>Thermotogati</taxon>
        <taxon>Deinococcota</taxon>
        <taxon>Deinococci</taxon>
        <taxon>Deinococcales</taxon>
        <taxon>Deinococcaceae</taxon>
        <taxon>Deinococcus</taxon>
    </lineage>
</organism>
<sequence>MKALIPLDHLSEDELLRRQRGARTADERDRWFAIRTLTQQPHISRILLTQQLGRARSWLTRVIKLYNEQGPEAIEDRRKGRAGQPPILNAAQRAALDERLQSPPEDGGEWTARKVAAWMEGQTGRRVDPTTARLYLHRLGYSRQKGQPVQPQAASREEPQGQQKKSGRWVKSSHSRTRTNESNSGARTKRGAARKTSSAKAG</sequence>
<proteinExistence type="predicted"/>
<dbReference type="RefSeq" id="WP_114672910.1">
    <property type="nucleotide sequence ID" value="NZ_CP031159.1"/>
</dbReference>
<feature type="region of interest" description="Disordered" evidence="1">
    <location>
        <begin position="140"/>
        <end position="202"/>
    </location>
</feature>
<protein>
    <submittedName>
        <fullName evidence="2">Helix-turn-helix domain-containing protein</fullName>
    </submittedName>
</protein>
<dbReference type="SUPFAM" id="SSF46689">
    <property type="entry name" value="Homeodomain-like"/>
    <property type="match status" value="1"/>
</dbReference>
<gene>
    <name evidence="2" type="ORF">DVJ83_13425</name>
</gene>
<dbReference type="KEGG" id="dwu:DVJ83_13425"/>
<accession>A0A345IKI2</accession>
<evidence type="ECO:0000313" key="2">
    <source>
        <dbReference type="EMBL" id="AXH00205.1"/>
    </source>
</evidence>
<evidence type="ECO:0000256" key="1">
    <source>
        <dbReference type="SAM" id="MobiDB-lite"/>
    </source>
</evidence>